<dbReference type="AlphaFoldDB" id="A0A1K2HYH8"/>
<dbReference type="PANTHER" id="PTHR42987:SF6">
    <property type="entry name" value="PROTEINASE IV"/>
    <property type="match status" value="1"/>
</dbReference>
<keyword evidence="4" id="KW-0720">Serine protease</keyword>
<dbReference type="SUPFAM" id="SSF52096">
    <property type="entry name" value="ClpP/crotonase"/>
    <property type="match status" value="1"/>
</dbReference>
<evidence type="ECO:0000256" key="4">
    <source>
        <dbReference type="ARBA" id="ARBA00022825"/>
    </source>
</evidence>
<dbReference type="InterPro" id="IPR002142">
    <property type="entry name" value="Peptidase_S49"/>
</dbReference>
<feature type="region of interest" description="Disordered" evidence="5">
    <location>
        <begin position="1"/>
        <end position="31"/>
    </location>
</feature>
<dbReference type="Proteomes" id="UP000183447">
    <property type="component" value="Unassembled WGS sequence"/>
</dbReference>
<dbReference type="GO" id="GO:0006508">
    <property type="term" value="P:proteolysis"/>
    <property type="evidence" value="ECO:0007669"/>
    <property type="project" value="UniProtKB-KW"/>
</dbReference>
<evidence type="ECO:0000256" key="3">
    <source>
        <dbReference type="ARBA" id="ARBA00022801"/>
    </source>
</evidence>
<feature type="compositionally biased region" description="Low complexity" evidence="5">
    <location>
        <begin position="21"/>
        <end position="31"/>
    </location>
</feature>
<dbReference type="Gene3D" id="6.20.330.10">
    <property type="match status" value="1"/>
</dbReference>
<dbReference type="EMBL" id="FPKU01000002">
    <property type="protein sequence ID" value="SFZ84802.1"/>
    <property type="molecule type" value="Genomic_DNA"/>
</dbReference>
<dbReference type="OrthoDB" id="9764363at2"/>
<evidence type="ECO:0000256" key="2">
    <source>
        <dbReference type="ARBA" id="ARBA00022670"/>
    </source>
</evidence>
<dbReference type="NCBIfam" id="TIGR00706">
    <property type="entry name" value="SppA_dom"/>
    <property type="match status" value="1"/>
</dbReference>
<dbReference type="STRING" id="665118.SAMN02983003_2220"/>
<dbReference type="InterPro" id="IPR029045">
    <property type="entry name" value="ClpP/crotonase-like_dom_sf"/>
</dbReference>
<dbReference type="InterPro" id="IPR004635">
    <property type="entry name" value="Pept_S49_SppA"/>
</dbReference>
<keyword evidence="2 8" id="KW-0645">Protease</keyword>
<dbReference type="Gene3D" id="3.90.226.10">
    <property type="entry name" value="2-enoyl-CoA Hydratase, Chain A, domain 1"/>
    <property type="match status" value="1"/>
</dbReference>
<feature type="domain" description="Peptidase S49" evidence="7">
    <location>
        <begin position="148"/>
        <end position="298"/>
    </location>
</feature>
<accession>A0A1K2HYH8</accession>
<evidence type="ECO:0000256" key="1">
    <source>
        <dbReference type="ARBA" id="ARBA00008683"/>
    </source>
</evidence>
<gene>
    <name evidence="8" type="ORF">SAMN02983003_2220</name>
</gene>
<dbReference type="PANTHER" id="PTHR42987">
    <property type="entry name" value="PEPTIDASE S49"/>
    <property type="match status" value="1"/>
</dbReference>
<evidence type="ECO:0000256" key="6">
    <source>
        <dbReference type="SAM" id="Phobius"/>
    </source>
</evidence>
<keyword evidence="6" id="KW-0472">Membrane</keyword>
<evidence type="ECO:0000256" key="5">
    <source>
        <dbReference type="SAM" id="MobiDB-lite"/>
    </source>
</evidence>
<dbReference type="CDD" id="cd07023">
    <property type="entry name" value="S49_Sppa_N_C"/>
    <property type="match status" value="1"/>
</dbReference>
<keyword evidence="9" id="KW-1185">Reference proteome</keyword>
<keyword evidence="6" id="KW-1133">Transmembrane helix</keyword>
<keyword evidence="3" id="KW-0378">Hydrolase</keyword>
<sequence>MTSPSDSDGPPPPQSNTWERASSGAGVAPDAAATDAAFAPEPRHQTAHLLAALDRLRRSRRLWRVLFVVALLVAALAATARFAGPGRETGDQIARIGIDGTILTERTRLRTIERIAEDDRVKAVIIDINSPGGTTAGGEELYEALSRLRAEKPVVAVIRELGASAAYMTAIAADRIVARRLSIVGSIGVLYQHVDAGKLFDTIGIDLDKVATGPLKAEPSFDEPISPPVRQSLQALVDDSFAWFVDIVAERRGLERPVVLGLADGRIMTGRVGVETGLIDANGGEQEAIAWLEAERDVAEDLPIITWYPVPSSPLGDLGQWLGGQMRATIGLPASGPIALDGLVSLWQVGPA</sequence>
<organism evidence="8 9">
    <name type="scientific">Devosia enhydra</name>
    <dbReference type="NCBI Taxonomy" id="665118"/>
    <lineage>
        <taxon>Bacteria</taxon>
        <taxon>Pseudomonadati</taxon>
        <taxon>Pseudomonadota</taxon>
        <taxon>Alphaproteobacteria</taxon>
        <taxon>Hyphomicrobiales</taxon>
        <taxon>Devosiaceae</taxon>
        <taxon>Devosia</taxon>
    </lineage>
</organism>
<name>A0A1K2HYH8_9HYPH</name>
<evidence type="ECO:0000313" key="8">
    <source>
        <dbReference type="EMBL" id="SFZ84802.1"/>
    </source>
</evidence>
<evidence type="ECO:0000259" key="7">
    <source>
        <dbReference type="Pfam" id="PF01343"/>
    </source>
</evidence>
<feature type="transmembrane region" description="Helical" evidence="6">
    <location>
        <begin position="62"/>
        <end position="83"/>
    </location>
</feature>
<dbReference type="GO" id="GO:0008236">
    <property type="term" value="F:serine-type peptidase activity"/>
    <property type="evidence" value="ECO:0007669"/>
    <property type="project" value="UniProtKB-KW"/>
</dbReference>
<dbReference type="InterPro" id="IPR047272">
    <property type="entry name" value="S49_SppA_C"/>
</dbReference>
<keyword evidence="6" id="KW-0812">Transmembrane</keyword>
<proteinExistence type="inferred from homology"/>
<reference evidence="8 9" key="1">
    <citation type="submission" date="2016-11" db="EMBL/GenBank/DDBJ databases">
        <authorList>
            <person name="Jaros S."/>
            <person name="Januszkiewicz K."/>
            <person name="Wedrychowicz H."/>
        </authorList>
    </citation>
    <scope>NUCLEOTIDE SEQUENCE [LARGE SCALE GENOMIC DNA]</scope>
    <source>
        <strain evidence="8 9">ATCC 23634</strain>
    </source>
</reference>
<dbReference type="RefSeq" id="WP_084603454.1">
    <property type="nucleotide sequence ID" value="NZ_FPKU01000002.1"/>
</dbReference>
<comment type="similarity">
    <text evidence="1">Belongs to the peptidase S49 family.</text>
</comment>
<dbReference type="Pfam" id="PF01343">
    <property type="entry name" value="Peptidase_S49"/>
    <property type="match status" value="1"/>
</dbReference>
<evidence type="ECO:0000313" key="9">
    <source>
        <dbReference type="Proteomes" id="UP000183447"/>
    </source>
</evidence>
<protein>
    <submittedName>
        <fullName evidence="8">Protease-4</fullName>
    </submittedName>
</protein>